<evidence type="ECO:0000313" key="1">
    <source>
        <dbReference type="EMBL" id="ARE27136.1"/>
    </source>
</evidence>
<dbReference type="AlphaFoldDB" id="A0A1V0PD58"/>
<organism evidence="1 2">
    <name type="scientific">Lactococcus lactis subsp. cremoris</name>
    <name type="common">Streptococcus cremoris</name>
    <dbReference type="NCBI Taxonomy" id="1359"/>
    <lineage>
        <taxon>Bacteria</taxon>
        <taxon>Bacillati</taxon>
        <taxon>Bacillota</taxon>
        <taxon>Bacilli</taxon>
        <taxon>Lactobacillales</taxon>
        <taxon>Streptococcaceae</taxon>
        <taxon>Lactococcus</taxon>
    </lineage>
</organism>
<proteinExistence type="predicted"/>
<keyword evidence="1" id="KW-0614">Plasmid</keyword>
<dbReference type="EMBL" id="CP016746">
    <property type="protein sequence ID" value="ARE27136.1"/>
    <property type="molecule type" value="Genomic_DNA"/>
</dbReference>
<name>A0A1V0PD58_LACLC</name>
<protein>
    <submittedName>
        <fullName evidence="1">Uncharacterized protein</fullName>
    </submittedName>
</protein>
<dbReference type="RefSeq" id="WP_063280572.1">
    <property type="nucleotide sequence ID" value="NZ_CP016746.2"/>
</dbReference>
<reference evidence="1 2" key="1">
    <citation type="journal article" date="2017" name="BMC Genomics">
        <title>Comparative and functional genomics of the Lactococcus lactis taxon; insights into evolution and niche adaptation.</title>
        <authorList>
            <person name="Kelleher P."/>
            <person name="Bottacini F."/>
            <person name="Mahony J."/>
            <person name="Kilcawley K.N."/>
            <person name="van Sinderen D."/>
        </authorList>
    </citation>
    <scope>NUCLEOTIDE SEQUENCE [LARGE SCALE GENOMIC DNA]</scope>
    <source>
        <strain evidence="1 2">JM1</strain>
        <plasmid evidence="2">pmpjm1</plasmid>
    </source>
</reference>
<geneLocation type="plasmid" evidence="2">
    <name>pmpjm1</name>
</geneLocation>
<evidence type="ECO:0000313" key="2">
    <source>
        <dbReference type="Proteomes" id="UP000191806"/>
    </source>
</evidence>
<accession>A0A1V0PD58</accession>
<dbReference type="Proteomes" id="UP000191806">
    <property type="component" value="Plasmid pJM1A"/>
</dbReference>
<gene>
    <name evidence="1" type="ORF">LLJM1_04040</name>
</gene>
<sequence length="151" mass="17595">MIKITEDPNVVIVELRETEKHKGVTDYFELVKDEKNVSFYPGNIEKVLEIIKTQPVYLVNISQELDLSSEIGSNKKMITKYDDMLKYLLEQIEENFVDDFLTAVEIYPDAEQPESEWVLPSISFLVSGKRSTPENIAKIISKFDYFYSCFY</sequence>